<dbReference type="AlphaFoldDB" id="A0A2P2QHE1"/>
<keyword evidence="1" id="KW-0812">Transmembrane</keyword>
<dbReference type="EMBL" id="GGEC01085892">
    <property type="protein sequence ID" value="MBX66376.1"/>
    <property type="molecule type" value="Transcribed_RNA"/>
</dbReference>
<keyword evidence="1" id="KW-1133">Transmembrane helix</keyword>
<reference evidence="2" key="1">
    <citation type="submission" date="2018-02" db="EMBL/GenBank/DDBJ databases">
        <title>Rhizophora mucronata_Transcriptome.</title>
        <authorList>
            <person name="Meera S.P."/>
            <person name="Sreeshan A."/>
            <person name="Augustine A."/>
        </authorList>
    </citation>
    <scope>NUCLEOTIDE SEQUENCE</scope>
    <source>
        <tissue evidence="2">Leaf</tissue>
    </source>
</reference>
<keyword evidence="1" id="KW-0472">Membrane</keyword>
<protein>
    <submittedName>
        <fullName evidence="2">Uncharacterized protein</fullName>
    </submittedName>
</protein>
<evidence type="ECO:0000256" key="1">
    <source>
        <dbReference type="SAM" id="Phobius"/>
    </source>
</evidence>
<organism evidence="2">
    <name type="scientific">Rhizophora mucronata</name>
    <name type="common">Asiatic mangrove</name>
    <dbReference type="NCBI Taxonomy" id="61149"/>
    <lineage>
        <taxon>Eukaryota</taxon>
        <taxon>Viridiplantae</taxon>
        <taxon>Streptophyta</taxon>
        <taxon>Embryophyta</taxon>
        <taxon>Tracheophyta</taxon>
        <taxon>Spermatophyta</taxon>
        <taxon>Magnoliopsida</taxon>
        <taxon>eudicotyledons</taxon>
        <taxon>Gunneridae</taxon>
        <taxon>Pentapetalae</taxon>
        <taxon>rosids</taxon>
        <taxon>fabids</taxon>
        <taxon>Malpighiales</taxon>
        <taxon>Rhizophoraceae</taxon>
        <taxon>Rhizophora</taxon>
    </lineage>
</organism>
<name>A0A2P2QHE1_RHIMU</name>
<accession>A0A2P2QHE1</accession>
<sequence length="42" mass="4891">MPSMISLVLRELNFAFFPITCASAFYFILFGAIHLESKFFNR</sequence>
<evidence type="ECO:0000313" key="2">
    <source>
        <dbReference type="EMBL" id="MBX66376.1"/>
    </source>
</evidence>
<feature type="transmembrane region" description="Helical" evidence="1">
    <location>
        <begin position="12"/>
        <end position="33"/>
    </location>
</feature>
<proteinExistence type="predicted"/>